<dbReference type="InterPro" id="IPR029063">
    <property type="entry name" value="SAM-dependent_MTases_sf"/>
</dbReference>
<accession>A0ABY5PG08</accession>
<dbReference type="CDD" id="cd02440">
    <property type="entry name" value="AdoMet_MTases"/>
    <property type="match status" value="1"/>
</dbReference>
<dbReference type="GO" id="GO:0008168">
    <property type="term" value="F:methyltransferase activity"/>
    <property type="evidence" value="ECO:0007669"/>
    <property type="project" value="UniProtKB-KW"/>
</dbReference>
<dbReference type="SUPFAM" id="SSF53335">
    <property type="entry name" value="S-adenosyl-L-methionine-dependent methyltransferases"/>
    <property type="match status" value="1"/>
</dbReference>
<dbReference type="EMBL" id="CP088295">
    <property type="protein sequence ID" value="UUY03395.1"/>
    <property type="molecule type" value="Genomic_DNA"/>
</dbReference>
<protein>
    <submittedName>
        <fullName evidence="2">Class I SAM-dependent methyltransferase</fullName>
    </submittedName>
</protein>
<keyword evidence="3" id="KW-1185">Reference proteome</keyword>
<dbReference type="Pfam" id="PF08241">
    <property type="entry name" value="Methyltransf_11"/>
    <property type="match status" value="1"/>
</dbReference>
<dbReference type="InterPro" id="IPR013216">
    <property type="entry name" value="Methyltransf_11"/>
</dbReference>
<evidence type="ECO:0000313" key="2">
    <source>
        <dbReference type="EMBL" id="UUY03395.1"/>
    </source>
</evidence>
<feature type="domain" description="Methyltransferase type 11" evidence="1">
    <location>
        <begin position="112"/>
        <end position="158"/>
    </location>
</feature>
<gene>
    <name evidence="2" type="ORF">LRS13_22435</name>
</gene>
<dbReference type="Proteomes" id="UP001058860">
    <property type="component" value="Chromosome"/>
</dbReference>
<organism evidence="2 3">
    <name type="scientific">Svornostia abyssi</name>
    <dbReference type="NCBI Taxonomy" id="2898438"/>
    <lineage>
        <taxon>Bacteria</taxon>
        <taxon>Bacillati</taxon>
        <taxon>Actinomycetota</taxon>
        <taxon>Thermoleophilia</taxon>
        <taxon>Solirubrobacterales</taxon>
        <taxon>Baekduiaceae</taxon>
        <taxon>Svornostia</taxon>
    </lineage>
</organism>
<reference evidence="3" key="1">
    <citation type="submission" date="2021-11" db="EMBL/GenBank/DDBJ databases">
        <title>Cultivation dependent microbiological survey of springs from the worlds oldest radium mine currently devoted to the extraction of radon-saturated water.</title>
        <authorList>
            <person name="Kapinusova G."/>
            <person name="Smrhova T."/>
            <person name="Strejcek M."/>
            <person name="Suman J."/>
            <person name="Jani K."/>
            <person name="Pajer P."/>
            <person name="Uhlik O."/>
        </authorList>
    </citation>
    <scope>NUCLEOTIDE SEQUENCE [LARGE SCALE GENOMIC DNA]</scope>
    <source>
        <strain evidence="3">J379</strain>
    </source>
</reference>
<name>A0ABY5PG08_9ACTN</name>
<keyword evidence="2" id="KW-0489">Methyltransferase</keyword>
<dbReference type="RefSeq" id="WP_353863903.1">
    <property type="nucleotide sequence ID" value="NZ_CP088295.1"/>
</dbReference>
<dbReference type="Gene3D" id="3.40.50.150">
    <property type="entry name" value="Vaccinia Virus protein VP39"/>
    <property type="match status" value="1"/>
</dbReference>
<dbReference type="GO" id="GO:0032259">
    <property type="term" value="P:methylation"/>
    <property type="evidence" value="ECO:0007669"/>
    <property type="project" value="UniProtKB-KW"/>
</dbReference>
<sequence length="245" mass="27716">MPAAARVTRGVRRRLDLHRHRGDAVACPVCGGRFDAFKDDWNRPRALCWGCGAHERHRLQWLLFERRPELLAGARDLLHFAPEWCLRRRLDAVGGLRYVTGDLEPELPGDLRLDVTALELPDAAFDGIICSHVLEHVPQDTQAMRELRRVLRPDGWLLALVPIDATRTATYEDASIVTPEARLAAFWQHDHVRLYAPDFADRLRAAGFTVEVLRPTDLADDDEIARFGLSDADWLHLCRPASPVG</sequence>
<evidence type="ECO:0000259" key="1">
    <source>
        <dbReference type="Pfam" id="PF08241"/>
    </source>
</evidence>
<proteinExistence type="predicted"/>
<keyword evidence="2" id="KW-0808">Transferase</keyword>
<evidence type="ECO:0000313" key="3">
    <source>
        <dbReference type="Proteomes" id="UP001058860"/>
    </source>
</evidence>